<protein>
    <submittedName>
        <fullName evidence="3">Acid-soluble spore protein P</fullName>
    </submittedName>
</protein>
<comment type="caution">
    <text evidence="3">The sequence shown here is derived from an EMBL/GenBank/DDBJ whole genome shotgun (WGS) entry which is preliminary data.</text>
</comment>
<evidence type="ECO:0000256" key="1">
    <source>
        <dbReference type="ARBA" id="ARBA00022969"/>
    </source>
</evidence>
<feature type="compositionally biased region" description="Basic and acidic residues" evidence="2">
    <location>
        <begin position="1"/>
        <end position="12"/>
    </location>
</feature>
<organism evidence="3 4">
    <name type="scientific">Lottiidibacillus patelloidae</name>
    <dbReference type="NCBI Taxonomy" id="2670334"/>
    <lineage>
        <taxon>Bacteria</taxon>
        <taxon>Bacillati</taxon>
        <taxon>Bacillota</taxon>
        <taxon>Bacilli</taxon>
        <taxon>Bacillales</taxon>
        <taxon>Bacillaceae</taxon>
        <taxon>Lottiidibacillus</taxon>
    </lineage>
</organism>
<reference evidence="3 4" key="2">
    <citation type="submission" date="2017-09" db="EMBL/GenBank/DDBJ databases">
        <title>Bacillus patelloidae sp. nov., isolated from the intestinal tract of a marine limpet.</title>
        <authorList>
            <person name="Liu R."/>
            <person name="Dong C."/>
            <person name="Shao Z."/>
        </authorList>
    </citation>
    <scope>NUCLEOTIDE SEQUENCE [LARGE SCALE GENOMIC DNA]</scope>
    <source>
        <strain evidence="3 4">SA5d-4</strain>
    </source>
</reference>
<feature type="region of interest" description="Disordered" evidence="2">
    <location>
        <begin position="1"/>
        <end position="45"/>
    </location>
</feature>
<keyword evidence="1" id="KW-0749">Sporulation</keyword>
<sequence length="45" mass="4824">MAEKNSYKDQRKNAPKGENPGQPAPMSGSKKVKKRNHVGATDGEG</sequence>
<evidence type="ECO:0000313" key="3">
    <source>
        <dbReference type="EMBL" id="OZM56296.1"/>
    </source>
</evidence>
<proteinExistence type="predicted"/>
<dbReference type="InterPro" id="IPR012614">
    <property type="entry name" value="SASP_SspP"/>
</dbReference>
<dbReference type="Proteomes" id="UP000217083">
    <property type="component" value="Unassembled WGS sequence"/>
</dbReference>
<accession>A0A263BSZ0</accession>
<evidence type="ECO:0000256" key="2">
    <source>
        <dbReference type="SAM" id="MobiDB-lite"/>
    </source>
</evidence>
<dbReference type="GO" id="GO:0030435">
    <property type="term" value="P:sporulation resulting in formation of a cellular spore"/>
    <property type="evidence" value="ECO:0007669"/>
    <property type="project" value="UniProtKB-KW"/>
</dbReference>
<dbReference type="AlphaFoldDB" id="A0A263BSZ0"/>
<evidence type="ECO:0000313" key="4">
    <source>
        <dbReference type="Proteomes" id="UP000217083"/>
    </source>
</evidence>
<dbReference type="NCBIfam" id="NF006905">
    <property type="entry name" value="PRK09399.1"/>
    <property type="match status" value="1"/>
</dbReference>
<keyword evidence="4" id="KW-1185">Reference proteome</keyword>
<dbReference type="RefSeq" id="WP_094925765.1">
    <property type="nucleotide sequence ID" value="NZ_NPIA01000007.1"/>
</dbReference>
<dbReference type="EMBL" id="NPIA01000007">
    <property type="protein sequence ID" value="OZM56296.1"/>
    <property type="molecule type" value="Genomic_DNA"/>
</dbReference>
<reference evidence="4" key="1">
    <citation type="submission" date="2017-08" db="EMBL/GenBank/DDBJ databases">
        <authorList>
            <person name="Huang Z."/>
        </authorList>
    </citation>
    <scope>NUCLEOTIDE SEQUENCE [LARGE SCALE GENOMIC DNA]</scope>
    <source>
        <strain evidence="4">SA5d-4</strain>
    </source>
</reference>
<gene>
    <name evidence="3" type="ORF">CIB95_12845</name>
</gene>
<name>A0A263BSZ0_9BACI</name>
<dbReference type="Pfam" id="PF08179">
    <property type="entry name" value="SspP"/>
    <property type="match status" value="1"/>
</dbReference>